<dbReference type="PANTHER" id="PTHR41164:SF1">
    <property type="entry name" value="CURLI PRODUCTION ASSEMBLY_TRANSPORT COMPONENT CSGG"/>
    <property type="match status" value="1"/>
</dbReference>
<keyword evidence="7" id="KW-0564">Palmitate</keyword>
<gene>
    <name evidence="9" type="ORF">BCT54_15020</name>
</gene>
<evidence type="ECO:0000256" key="3">
    <source>
        <dbReference type="ARBA" id="ARBA00014028"/>
    </source>
</evidence>
<dbReference type="GO" id="GO:0030288">
    <property type="term" value="C:outer membrane-bounded periplasmic space"/>
    <property type="evidence" value="ECO:0007669"/>
    <property type="project" value="InterPro"/>
</dbReference>
<evidence type="ECO:0000256" key="7">
    <source>
        <dbReference type="ARBA" id="ARBA00023139"/>
    </source>
</evidence>
<dbReference type="EMBL" id="MCZF01000325">
    <property type="protein sequence ID" value="PMM38810.1"/>
    <property type="molecule type" value="Genomic_DNA"/>
</dbReference>
<organism evidence="9 10">
    <name type="scientific">Vibrio splendidus</name>
    <dbReference type="NCBI Taxonomy" id="29497"/>
    <lineage>
        <taxon>Bacteria</taxon>
        <taxon>Pseudomonadati</taxon>
        <taxon>Pseudomonadota</taxon>
        <taxon>Gammaproteobacteria</taxon>
        <taxon>Vibrionales</taxon>
        <taxon>Vibrionaceae</taxon>
        <taxon>Vibrio</taxon>
    </lineage>
</organism>
<protein>
    <recommendedName>
        <fullName evidence="3">Curli production assembly/transport component CsgG</fullName>
    </recommendedName>
</protein>
<comment type="function">
    <text evidence="1">May be involved in the biogenesis of curli organelles.</text>
</comment>
<dbReference type="Pfam" id="PF03783">
    <property type="entry name" value="CsgG"/>
    <property type="match status" value="1"/>
</dbReference>
<evidence type="ECO:0000313" key="9">
    <source>
        <dbReference type="EMBL" id="PMM38810.1"/>
    </source>
</evidence>
<dbReference type="AlphaFoldDB" id="A0A2N7JHH4"/>
<sequence>MRIIIIITSIIFNIGCSSLEEKIVENPYTENSVKFDNDIIYPDNSKPMNVTVYRFSDFSGQRKQGLLYQEASTAVPQGLDSMLMHSLSGLNDGKLYKVIDRTFLAQMLDERQLASVSVSPRNLGVLKVPSIVFTGGVIAYDHNNKQAAGGFFFNDFSLSSEYSVDTVTVSLRAVSVKTGEILLSSISKKTIISMSAGINSYKIFDDNLMQLEMGGSYNEPVSVATRLAIEQSILDITEQALELGWWNI</sequence>
<keyword evidence="4" id="KW-1003">Cell membrane</keyword>
<comment type="caution">
    <text evidence="9">The sequence shown here is derived from an EMBL/GenBank/DDBJ whole genome shotgun (WGS) entry which is preliminary data.</text>
</comment>
<evidence type="ECO:0000256" key="2">
    <source>
        <dbReference type="ARBA" id="ARBA00008899"/>
    </source>
</evidence>
<evidence type="ECO:0000256" key="1">
    <source>
        <dbReference type="ARBA" id="ARBA00003989"/>
    </source>
</evidence>
<evidence type="ECO:0000256" key="5">
    <source>
        <dbReference type="ARBA" id="ARBA00022729"/>
    </source>
</evidence>
<keyword evidence="6" id="KW-0472">Membrane</keyword>
<keyword evidence="8" id="KW-0449">Lipoprotein</keyword>
<dbReference type="Proteomes" id="UP000235533">
    <property type="component" value="Unassembled WGS sequence"/>
</dbReference>
<dbReference type="PANTHER" id="PTHR41164">
    <property type="entry name" value="CURLI PRODUCTION ASSEMBLY/TRANSPORT COMPONENT CSGG"/>
    <property type="match status" value="1"/>
</dbReference>
<reference evidence="10" key="1">
    <citation type="submission" date="2016-07" db="EMBL/GenBank/DDBJ databases">
        <title>Nontailed viruses are major unrecognized killers of bacteria in the ocean.</title>
        <authorList>
            <person name="Kauffman K."/>
            <person name="Hussain F."/>
            <person name="Yang J."/>
            <person name="Arevalo P."/>
            <person name="Brown J."/>
            <person name="Cutler M."/>
            <person name="Kelly L."/>
            <person name="Polz M.F."/>
        </authorList>
    </citation>
    <scope>NUCLEOTIDE SEQUENCE [LARGE SCALE GENOMIC DNA]</scope>
    <source>
        <strain evidence="10">10N.261.48.B5</strain>
    </source>
</reference>
<proteinExistence type="inferred from homology"/>
<evidence type="ECO:0000313" key="10">
    <source>
        <dbReference type="Proteomes" id="UP000235533"/>
    </source>
</evidence>
<dbReference type="Gene3D" id="3.40.50.10610">
    <property type="entry name" value="ABC-type transport auxiliary lipoprotein component"/>
    <property type="match status" value="2"/>
</dbReference>
<name>A0A2N7JHH4_VIBSP</name>
<evidence type="ECO:0000256" key="4">
    <source>
        <dbReference type="ARBA" id="ARBA00022475"/>
    </source>
</evidence>
<evidence type="ECO:0000256" key="6">
    <source>
        <dbReference type="ARBA" id="ARBA00023136"/>
    </source>
</evidence>
<evidence type="ECO:0000256" key="8">
    <source>
        <dbReference type="ARBA" id="ARBA00023288"/>
    </source>
</evidence>
<dbReference type="RefSeq" id="WP_102554464.1">
    <property type="nucleotide sequence ID" value="NZ_MCZF01000325.1"/>
</dbReference>
<dbReference type="InterPro" id="IPR005534">
    <property type="entry name" value="Curli_assmbl/transp-comp_CsgG"/>
</dbReference>
<accession>A0A2N7JHH4</accession>
<comment type="similarity">
    <text evidence="2">Belongs to the CsgG family.</text>
</comment>
<keyword evidence="5" id="KW-0732">Signal</keyword>